<dbReference type="OMA" id="MKMKVLH"/>
<dbReference type="GO" id="GO:0000379">
    <property type="term" value="P:tRNA-type intron splice site recognition and cleavage"/>
    <property type="evidence" value="ECO:0007669"/>
    <property type="project" value="TreeGrafter"/>
</dbReference>
<keyword evidence="5" id="KW-1185">Reference proteome</keyword>
<dbReference type="PANTHER" id="PTHR21027">
    <property type="entry name" value="TRNA-SPLICING ENDONUCLEASE SUBUNIT SEN54"/>
    <property type="match status" value="1"/>
</dbReference>
<evidence type="ECO:0000256" key="2">
    <source>
        <dbReference type="ARBA" id="ARBA00022694"/>
    </source>
</evidence>
<evidence type="ECO:0000256" key="1">
    <source>
        <dbReference type="ARBA" id="ARBA00005736"/>
    </source>
</evidence>
<proteinExistence type="inferred from homology"/>
<evidence type="ECO:0000259" key="3">
    <source>
        <dbReference type="Pfam" id="PF12928"/>
    </source>
</evidence>
<dbReference type="Proteomes" id="UP000008281">
    <property type="component" value="Unassembled WGS sequence"/>
</dbReference>
<dbReference type="EMBL" id="DS268534">
    <property type="protein sequence ID" value="EFO87327.1"/>
    <property type="molecule type" value="Genomic_DNA"/>
</dbReference>
<dbReference type="HOGENOM" id="CLU_071684_0_0_1"/>
<gene>
    <name evidence="4" type="ORF">CRE_31446</name>
</gene>
<sequence>MESSEEKVRRKTIEIKYLPDSPTLKVTKVSGKHLESMGIPTRGGYELYPEEAVYLMETGSGTICTPSGTEMSLLESFSILESNSVSMSKYEIYKQIKLLGLVVLRPRYPFFEWEIEVLELIFGSRITTINFERIRHVEKAVSQKFAEKTFEMLVEMNKVPEEGVPNRDSFPSLMNRSGQFSMKMKVLHNDPSLVNFLPPALKNFPTKEVLQNIKPPTLRPQSCRPSYRPIPNSHVTNWTEFRFQQEKIRQTSVLQRFRK</sequence>
<organism evidence="5">
    <name type="scientific">Caenorhabditis remanei</name>
    <name type="common">Caenorhabditis vulgaris</name>
    <dbReference type="NCBI Taxonomy" id="31234"/>
    <lineage>
        <taxon>Eukaryota</taxon>
        <taxon>Metazoa</taxon>
        <taxon>Ecdysozoa</taxon>
        <taxon>Nematoda</taxon>
        <taxon>Chromadorea</taxon>
        <taxon>Rhabditida</taxon>
        <taxon>Rhabditina</taxon>
        <taxon>Rhabditomorpha</taxon>
        <taxon>Rhabditoidea</taxon>
        <taxon>Rhabditidae</taxon>
        <taxon>Peloderinae</taxon>
        <taxon>Caenorhabditis</taxon>
    </lineage>
</organism>
<dbReference type="GO" id="GO:0000214">
    <property type="term" value="C:tRNA-intron endonuclease complex"/>
    <property type="evidence" value="ECO:0007669"/>
    <property type="project" value="TreeGrafter"/>
</dbReference>
<comment type="similarity">
    <text evidence="1">Belongs to the SEN54 family.</text>
</comment>
<dbReference type="InParanoid" id="E3N5Y3"/>
<dbReference type="eggNOG" id="ENOG502TGD3">
    <property type="taxonomic scope" value="Eukaryota"/>
</dbReference>
<protein>
    <recommendedName>
        <fullName evidence="3">tRNA-splicing endonuclease subunit Sen54 N-terminal domain-containing protein</fullName>
    </recommendedName>
</protein>
<dbReference type="InterPro" id="IPR024336">
    <property type="entry name" value="tRNA_splic_suSen54_N"/>
</dbReference>
<dbReference type="Pfam" id="PF12928">
    <property type="entry name" value="tRNA_int_end_N2"/>
    <property type="match status" value="1"/>
</dbReference>
<keyword evidence="2" id="KW-0819">tRNA processing</keyword>
<evidence type="ECO:0000313" key="5">
    <source>
        <dbReference type="Proteomes" id="UP000008281"/>
    </source>
</evidence>
<dbReference type="PANTHER" id="PTHR21027:SF1">
    <property type="entry name" value="TRNA-SPLICING ENDONUCLEASE SUBUNIT SEN54"/>
    <property type="match status" value="1"/>
</dbReference>
<dbReference type="InterPro" id="IPR024337">
    <property type="entry name" value="tRNA_splic_suSen54"/>
</dbReference>
<name>E3N5Y3_CAERE</name>
<dbReference type="STRING" id="31234.E3N5Y3"/>
<dbReference type="FunCoup" id="E3N5Y3">
    <property type="interactions" value="8"/>
</dbReference>
<feature type="domain" description="tRNA-splicing endonuclease subunit Sen54 N-terminal" evidence="3">
    <location>
        <begin position="10"/>
        <end position="64"/>
    </location>
</feature>
<dbReference type="AlphaFoldDB" id="E3N5Y3"/>
<reference evidence="4" key="1">
    <citation type="submission" date="2007-07" db="EMBL/GenBank/DDBJ databases">
        <title>PCAP assembly of the Caenorhabditis remanei genome.</title>
        <authorList>
            <consortium name="The Caenorhabditis remanei Sequencing Consortium"/>
            <person name="Wilson R.K."/>
        </authorList>
    </citation>
    <scope>NUCLEOTIDE SEQUENCE [LARGE SCALE GENOMIC DNA]</scope>
    <source>
        <strain evidence="4">PB4641</strain>
    </source>
</reference>
<evidence type="ECO:0000313" key="4">
    <source>
        <dbReference type="EMBL" id="EFO87327.1"/>
    </source>
</evidence>
<accession>E3N5Y3</accession>
<dbReference type="OrthoDB" id="5782309at2759"/>